<reference evidence="4" key="2">
    <citation type="submission" date="2020-09" db="EMBL/GenBank/DDBJ databases">
        <authorList>
            <person name="Sun Q."/>
            <person name="Kim S."/>
        </authorList>
    </citation>
    <scope>NUCLEOTIDE SEQUENCE</scope>
    <source>
        <strain evidence="4">KCTC 12870</strain>
    </source>
</reference>
<dbReference type="SUPFAM" id="SSF48452">
    <property type="entry name" value="TPR-like"/>
    <property type="match status" value="2"/>
</dbReference>
<dbReference type="SMART" id="SM00028">
    <property type="entry name" value="TPR"/>
    <property type="match status" value="6"/>
</dbReference>
<dbReference type="Pfam" id="PF13432">
    <property type="entry name" value="TPR_16"/>
    <property type="match status" value="2"/>
</dbReference>
<dbReference type="Pfam" id="PF13174">
    <property type="entry name" value="TPR_6"/>
    <property type="match status" value="2"/>
</dbReference>
<proteinExistence type="predicted"/>
<sequence>MVGNKDFVGARPYMEELVSRFQASDQKDNLESVYFYLAISYLVEYSDTSSKGSLTKAVEWLQRMQREFPNGKNAIKGYLYEADAYRGLQDFLKAADVYEMMLKQPLEARMNYEQRMEVLEKLTQALYIKREWKRGLPWFTVFLKETRNPEHKAMAAAALLEGNIKEGHFDVALEYLRFLVGESEARYNLQLNVALIDAGDRLAKEKRYTEAMLMYRMVLTVEEITKWQKERLTDLEGQLNRLRITVKDKDNERAIELETKIFNTKAQIKGLEDLKSYTSELQVRIARNYLMTNRDWESFYAYMNLIEEYPDNANVESYIYAAFTGATKINKPDAVISLGEQYLDNSKYVQYRDDVIVKLLEYYKNRGEYYDFFELAKSFVEQSPNTDYAKSVIFLMGDTYTKLSQFDDMIRQFEAWDKKYPTSPMTPGLYYWIGLAKILKSEYGEAWDNYNKILLDYPSSTYAEDSLYRRGICYMGIEDFDGAKRDFNAYIRQYPENSQRGEVEFFLGEVDSATGNVESALNHYNKVEEYTDSIQFIQNAYFRMGALLETNRDYEKMAQVYGTFIDKYADRGELTGAIFHLGRAYELNDQPQLMLKEYLAAISEFGDDPYTYGLDDILKAYPEGYYLNKERIAQNLALLQKLNTDASYRKLIADDRQAVFTFLGQNPLIEEPIKRALYDQNFREGLVKNQESIQPWLTKYQELSTVFPSETPEDSFSRLYKQAREDGEETLALRLKYSLAQQGVKVDPGRVFTEDDFFYASPVSLVWVGKQIEQYDTTAARSAFEMVVEDHPSSDQVFNALVALGNLEMEAGNNQQALEYFERAEREFPMHEDGVDAVLRQGDVKRKMGDNASAREKYRQVSTTRDWRGPAHAEALYKTGQSYAEEGDLKHALASYERVYIGYSAYTDWASKAYLESGRTLQAMGNKEDARRTYDEFLENDMFKTTEVYPIIQQERKSL</sequence>
<dbReference type="EMBL" id="BMXG01000007">
    <property type="protein sequence ID" value="GHB99259.1"/>
    <property type="molecule type" value="Genomic_DNA"/>
</dbReference>
<keyword evidence="2 3" id="KW-0802">TPR repeat</keyword>
<dbReference type="InterPro" id="IPR019734">
    <property type="entry name" value="TPR_rpt"/>
</dbReference>
<accession>A0A8J3DF74</accession>
<evidence type="ECO:0000313" key="5">
    <source>
        <dbReference type="Proteomes" id="UP000642829"/>
    </source>
</evidence>
<dbReference type="InterPro" id="IPR050498">
    <property type="entry name" value="Ycf3"/>
</dbReference>
<protein>
    <recommendedName>
        <fullName evidence="6">Tetratricopeptide repeat protein</fullName>
    </recommendedName>
</protein>
<organism evidence="4 5">
    <name type="scientific">Cerasicoccus arenae</name>
    <dbReference type="NCBI Taxonomy" id="424488"/>
    <lineage>
        <taxon>Bacteria</taxon>
        <taxon>Pseudomonadati</taxon>
        <taxon>Verrucomicrobiota</taxon>
        <taxon>Opitutia</taxon>
        <taxon>Puniceicoccales</taxon>
        <taxon>Cerasicoccaceae</taxon>
        <taxon>Cerasicoccus</taxon>
    </lineage>
</organism>
<dbReference type="PANTHER" id="PTHR44858">
    <property type="entry name" value="TETRATRICOPEPTIDE REPEAT PROTEIN 6"/>
    <property type="match status" value="1"/>
</dbReference>
<dbReference type="Gene3D" id="1.25.40.10">
    <property type="entry name" value="Tetratricopeptide repeat domain"/>
    <property type="match status" value="5"/>
</dbReference>
<evidence type="ECO:0000256" key="2">
    <source>
        <dbReference type="ARBA" id="ARBA00022803"/>
    </source>
</evidence>
<dbReference type="PANTHER" id="PTHR44858:SF1">
    <property type="entry name" value="UDP-N-ACETYLGLUCOSAMINE--PEPTIDE N-ACETYLGLUCOSAMINYLTRANSFERASE SPINDLY-RELATED"/>
    <property type="match status" value="1"/>
</dbReference>
<evidence type="ECO:0008006" key="6">
    <source>
        <dbReference type="Google" id="ProtNLM"/>
    </source>
</evidence>
<dbReference type="PROSITE" id="PS50005">
    <property type="entry name" value="TPR"/>
    <property type="match status" value="2"/>
</dbReference>
<dbReference type="InterPro" id="IPR011990">
    <property type="entry name" value="TPR-like_helical_dom_sf"/>
</dbReference>
<name>A0A8J3DF74_9BACT</name>
<comment type="caution">
    <text evidence="4">The sequence shown here is derived from an EMBL/GenBank/DDBJ whole genome shotgun (WGS) entry which is preliminary data.</text>
</comment>
<evidence type="ECO:0000256" key="1">
    <source>
        <dbReference type="ARBA" id="ARBA00022737"/>
    </source>
</evidence>
<reference evidence="4" key="1">
    <citation type="journal article" date="2014" name="Int. J. Syst. Evol. Microbiol.">
        <title>Complete genome sequence of Corynebacterium casei LMG S-19264T (=DSM 44701T), isolated from a smear-ripened cheese.</title>
        <authorList>
            <consortium name="US DOE Joint Genome Institute (JGI-PGF)"/>
            <person name="Walter F."/>
            <person name="Albersmeier A."/>
            <person name="Kalinowski J."/>
            <person name="Ruckert C."/>
        </authorList>
    </citation>
    <scope>NUCLEOTIDE SEQUENCE</scope>
    <source>
        <strain evidence="4">KCTC 12870</strain>
    </source>
</reference>
<dbReference type="Proteomes" id="UP000642829">
    <property type="component" value="Unassembled WGS sequence"/>
</dbReference>
<dbReference type="AlphaFoldDB" id="A0A8J3DF74"/>
<feature type="repeat" description="TPR" evidence="3">
    <location>
        <begin position="798"/>
        <end position="831"/>
    </location>
</feature>
<feature type="repeat" description="TPR" evidence="3">
    <location>
        <begin position="464"/>
        <end position="497"/>
    </location>
</feature>
<evidence type="ECO:0000256" key="3">
    <source>
        <dbReference type="PROSITE-ProRule" id="PRU00339"/>
    </source>
</evidence>
<gene>
    <name evidence="4" type="ORF">GCM10007047_14320</name>
</gene>
<evidence type="ECO:0000313" key="4">
    <source>
        <dbReference type="EMBL" id="GHB99259.1"/>
    </source>
</evidence>
<keyword evidence="5" id="KW-1185">Reference proteome</keyword>
<keyword evidence="1" id="KW-0677">Repeat</keyword>